<keyword evidence="3" id="KW-1185">Reference proteome</keyword>
<sequence length="416" mass="43796">MRMTRRRWAIAVAAVAVLALAGCGGWWLATDHHGERVSGPYGGYPGTAGTRAELGRFTGPVRLVDGLAVVGAGNRIRTGGKAETLRAGLAAVDLRTGSAFWTYRRDGHDVQAFTVSRGAAYVLWEDGLLVRLDLRTARSVWHRQLDHVTNVHLLGTAGGGLLVVAEQALVAVDPADGTVRWQVRPGQECVFNARAAAPALRVVVVGSGSTSSAGACPGRIRAYRLDSGRVAWQHGSDRLDAVAGPLVATDDTTVVGTDTVWDADSGRTVRTLRDVTDGSGTGGGLLFRADGNGLTATDPRTGRRVWRQPVPAGRTFTGTPAYLDGGHVCVVVRTTGGDTATLRLTCYAPRTGEAAGGTDVPVVAPDVDPASQRQFRRRPDAYVSDATPRTVAVTETDPYLMGLGAEPPVVVLPRQP</sequence>
<protein>
    <recommendedName>
        <fullName evidence="1">Pyrrolo-quinoline quinone repeat domain-containing protein</fullName>
    </recommendedName>
</protein>
<dbReference type="PROSITE" id="PS51257">
    <property type="entry name" value="PROKAR_LIPOPROTEIN"/>
    <property type="match status" value="1"/>
</dbReference>
<reference evidence="2" key="1">
    <citation type="submission" date="2021-01" db="EMBL/GenBank/DDBJ databases">
        <title>Whole genome shotgun sequence of Actinocatenispora rupis NBRC 107355.</title>
        <authorList>
            <person name="Komaki H."/>
            <person name="Tamura T."/>
        </authorList>
    </citation>
    <scope>NUCLEOTIDE SEQUENCE</scope>
    <source>
        <strain evidence="2">NBRC 107355</strain>
    </source>
</reference>
<dbReference type="SMART" id="SM00564">
    <property type="entry name" value="PQQ"/>
    <property type="match status" value="4"/>
</dbReference>
<dbReference type="InterPro" id="IPR002372">
    <property type="entry name" value="PQQ_rpt_dom"/>
</dbReference>
<dbReference type="Gene3D" id="2.40.10.480">
    <property type="match status" value="1"/>
</dbReference>
<dbReference type="InterPro" id="IPR018391">
    <property type="entry name" value="PQQ_b-propeller_rpt"/>
</dbReference>
<name>A0A8J3J993_9ACTN</name>
<evidence type="ECO:0000259" key="1">
    <source>
        <dbReference type="Pfam" id="PF13360"/>
    </source>
</evidence>
<accession>A0A8J3J993</accession>
<dbReference type="InterPro" id="IPR015943">
    <property type="entry name" value="WD40/YVTN_repeat-like_dom_sf"/>
</dbReference>
<dbReference type="Gene3D" id="2.130.10.10">
    <property type="entry name" value="YVTN repeat-like/Quinoprotein amine dehydrogenase"/>
    <property type="match status" value="1"/>
</dbReference>
<evidence type="ECO:0000313" key="3">
    <source>
        <dbReference type="Proteomes" id="UP000612808"/>
    </source>
</evidence>
<dbReference type="Pfam" id="PF13360">
    <property type="entry name" value="PQQ_2"/>
    <property type="match status" value="1"/>
</dbReference>
<dbReference type="SUPFAM" id="SSF50998">
    <property type="entry name" value="Quinoprotein alcohol dehydrogenase-like"/>
    <property type="match status" value="2"/>
</dbReference>
<dbReference type="EMBL" id="BOMB01000028">
    <property type="protein sequence ID" value="GID14026.1"/>
    <property type="molecule type" value="Genomic_DNA"/>
</dbReference>
<dbReference type="AlphaFoldDB" id="A0A8J3J993"/>
<proteinExistence type="predicted"/>
<gene>
    <name evidence="2" type="ORF">Aru02nite_49150</name>
</gene>
<feature type="domain" description="Pyrrolo-quinoline quinone repeat" evidence="1">
    <location>
        <begin position="69"/>
        <end position="270"/>
    </location>
</feature>
<comment type="caution">
    <text evidence="2">The sequence shown here is derived from an EMBL/GenBank/DDBJ whole genome shotgun (WGS) entry which is preliminary data.</text>
</comment>
<evidence type="ECO:0000313" key="2">
    <source>
        <dbReference type="EMBL" id="GID14026.1"/>
    </source>
</evidence>
<dbReference type="PANTHER" id="PTHR34512">
    <property type="entry name" value="CELL SURFACE PROTEIN"/>
    <property type="match status" value="1"/>
</dbReference>
<dbReference type="Proteomes" id="UP000612808">
    <property type="component" value="Unassembled WGS sequence"/>
</dbReference>
<dbReference type="PANTHER" id="PTHR34512:SF30">
    <property type="entry name" value="OUTER MEMBRANE PROTEIN ASSEMBLY FACTOR BAMB"/>
    <property type="match status" value="1"/>
</dbReference>
<organism evidence="2 3">
    <name type="scientific">Actinocatenispora rupis</name>
    <dbReference type="NCBI Taxonomy" id="519421"/>
    <lineage>
        <taxon>Bacteria</taxon>
        <taxon>Bacillati</taxon>
        <taxon>Actinomycetota</taxon>
        <taxon>Actinomycetes</taxon>
        <taxon>Micromonosporales</taxon>
        <taxon>Micromonosporaceae</taxon>
        <taxon>Actinocatenispora</taxon>
    </lineage>
</organism>
<dbReference type="InterPro" id="IPR011047">
    <property type="entry name" value="Quinoprotein_ADH-like_sf"/>
</dbReference>